<dbReference type="SUPFAM" id="SSF52540">
    <property type="entry name" value="P-loop containing nucleoside triphosphate hydrolases"/>
    <property type="match status" value="1"/>
</dbReference>
<dbReference type="CDD" id="cd03244">
    <property type="entry name" value="ABCC_MRP_domain2"/>
    <property type="match status" value="1"/>
</dbReference>
<proteinExistence type="predicted"/>
<dbReference type="GO" id="GO:0016887">
    <property type="term" value="F:ATP hydrolysis activity"/>
    <property type="evidence" value="ECO:0007669"/>
    <property type="project" value="InterPro"/>
</dbReference>
<dbReference type="AlphaFoldDB" id="A0A9W8I623"/>
<keyword evidence="2" id="KW-0067">ATP-binding</keyword>
<evidence type="ECO:0000256" key="1">
    <source>
        <dbReference type="ARBA" id="ARBA00022741"/>
    </source>
</evidence>
<organism evidence="4 5">
    <name type="scientific">Coemansia brasiliensis</name>
    <dbReference type="NCBI Taxonomy" id="2650707"/>
    <lineage>
        <taxon>Eukaryota</taxon>
        <taxon>Fungi</taxon>
        <taxon>Fungi incertae sedis</taxon>
        <taxon>Zoopagomycota</taxon>
        <taxon>Kickxellomycotina</taxon>
        <taxon>Kickxellomycetes</taxon>
        <taxon>Kickxellales</taxon>
        <taxon>Kickxellaceae</taxon>
        <taxon>Coemansia</taxon>
    </lineage>
</organism>
<dbReference type="OrthoDB" id="6500128at2759"/>
<evidence type="ECO:0000259" key="3">
    <source>
        <dbReference type="PROSITE" id="PS50893"/>
    </source>
</evidence>
<dbReference type="InterPro" id="IPR050173">
    <property type="entry name" value="ABC_transporter_C-like"/>
</dbReference>
<sequence length="297" mass="33401">MSWPQQGKIVFTDFSLKYQPHLQLVLKNINLTINPGEKIGIVGRTGAGKSSLVKSLFRLVPEGTTGSITIDGLDISSIGLGDLRPRLGIIPQESTILNGSYRENLDPMNEFSIEDIWAAAIKSQLVEVVKQPRDYTNLETEEYYDNAAKLKQWRQAGYLQKIKLLLTGKKPNFESQIQQRRTLLDMDVCGPRNQLSNGQKQLFSLCRLLMHQHKIAILDEATASMDLEADRKLQKIIHTELKECTVLTIAHRLETVMNSDRIIVIHQGEVVEIGAPAELAQKQGHFAELLKCNNFGE</sequence>
<dbReference type="PANTHER" id="PTHR24223">
    <property type="entry name" value="ATP-BINDING CASSETTE SUB-FAMILY C"/>
    <property type="match status" value="1"/>
</dbReference>
<feature type="domain" description="ABC transporter" evidence="3">
    <location>
        <begin position="9"/>
        <end position="292"/>
    </location>
</feature>
<dbReference type="Pfam" id="PF00005">
    <property type="entry name" value="ABC_tran"/>
    <property type="match status" value="1"/>
</dbReference>
<name>A0A9W8I623_9FUNG</name>
<dbReference type="Proteomes" id="UP001139887">
    <property type="component" value="Unassembled WGS sequence"/>
</dbReference>
<accession>A0A9W8I623</accession>
<dbReference type="GO" id="GO:0005524">
    <property type="term" value="F:ATP binding"/>
    <property type="evidence" value="ECO:0007669"/>
    <property type="project" value="UniProtKB-KW"/>
</dbReference>
<dbReference type="GO" id="GO:0016020">
    <property type="term" value="C:membrane"/>
    <property type="evidence" value="ECO:0007669"/>
    <property type="project" value="TreeGrafter"/>
</dbReference>
<dbReference type="InterPro" id="IPR003439">
    <property type="entry name" value="ABC_transporter-like_ATP-bd"/>
</dbReference>
<dbReference type="InterPro" id="IPR003593">
    <property type="entry name" value="AAA+_ATPase"/>
</dbReference>
<dbReference type="EMBL" id="JANBUW010000120">
    <property type="protein sequence ID" value="KAJ2848919.1"/>
    <property type="molecule type" value="Genomic_DNA"/>
</dbReference>
<dbReference type="InterPro" id="IPR027417">
    <property type="entry name" value="P-loop_NTPase"/>
</dbReference>
<gene>
    <name evidence="4" type="primary">ABCC2_1</name>
    <name evidence="4" type="ORF">IWW36_002996</name>
</gene>
<dbReference type="GO" id="GO:0042626">
    <property type="term" value="F:ATPase-coupled transmembrane transporter activity"/>
    <property type="evidence" value="ECO:0007669"/>
    <property type="project" value="TreeGrafter"/>
</dbReference>
<dbReference type="PROSITE" id="PS50893">
    <property type="entry name" value="ABC_TRANSPORTER_2"/>
    <property type="match status" value="1"/>
</dbReference>
<comment type="caution">
    <text evidence="4">The sequence shown here is derived from an EMBL/GenBank/DDBJ whole genome shotgun (WGS) entry which is preliminary data.</text>
</comment>
<dbReference type="SMART" id="SM00382">
    <property type="entry name" value="AAA"/>
    <property type="match status" value="1"/>
</dbReference>
<reference evidence="4" key="1">
    <citation type="submission" date="2022-07" db="EMBL/GenBank/DDBJ databases">
        <title>Phylogenomic reconstructions and comparative analyses of Kickxellomycotina fungi.</title>
        <authorList>
            <person name="Reynolds N.K."/>
            <person name="Stajich J.E."/>
            <person name="Barry K."/>
            <person name="Grigoriev I.V."/>
            <person name="Crous P."/>
            <person name="Smith M.E."/>
        </authorList>
    </citation>
    <scope>NUCLEOTIDE SEQUENCE</scope>
    <source>
        <strain evidence="4">NRRL 1566</strain>
    </source>
</reference>
<dbReference type="Gene3D" id="3.40.50.300">
    <property type="entry name" value="P-loop containing nucleotide triphosphate hydrolases"/>
    <property type="match status" value="1"/>
</dbReference>
<evidence type="ECO:0000313" key="5">
    <source>
        <dbReference type="Proteomes" id="UP001139887"/>
    </source>
</evidence>
<keyword evidence="1" id="KW-0547">Nucleotide-binding</keyword>
<protein>
    <submittedName>
        <fullName evidence="4">Canalicular multispecific organic anion transporter 1</fullName>
    </submittedName>
</protein>
<evidence type="ECO:0000256" key="2">
    <source>
        <dbReference type="ARBA" id="ARBA00022840"/>
    </source>
</evidence>
<evidence type="ECO:0000313" key="4">
    <source>
        <dbReference type="EMBL" id="KAJ2848919.1"/>
    </source>
</evidence>
<keyword evidence="5" id="KW-1185">Reference proteome</keyword>